<evidence type="ECO:0000256" key="1">
    <source>
        <dbReference type="SAM" id="MobiDB-lite"/>
    </source>
</evidence>
<dbReference type="SUPFAM" id="SSF46785">
    <property type="entry name" value="Winged helix' DNA-binding domain"/>
    <property type="match status" value="1"/>
</dbReference>
<dbReference type="Pfam" id="PF11994">
    <property type="entry name" value="DUF3489"/>
    <property type="match status" value="1"/>
</dbReference>
<dbReference type="InterPro" id="IPR036390">
    <property type="entry name" value="WH_DNA-bd_sf"/>
</dbReference>
<evidence type="ECO:0000313" key="2">
    <source>
        <dbReference type="EMBL" id="SMX25833.1"/>
    </source>
</evidence>
<dbReference type="EMBL" id="FXXQ01000034">
    <property type="protein sequence ID" value="SMX25833.1"/>
    <property type="molecule type" value="Genomic_DNA"/>
</dbReference>
<evidence type="ECO:0000313" key="3">
    <source>
        <dbReference type="Proteomes" id="UP000201838"/>
    </source>
</evidence>
<dbReference type="Proteomes" id="UP000201838">
    <property type="component" value="Unassembled WGS sequence"/>
</dbReference>
<reference evidence="3" key="1">
    <citation type="submission" date="2017-05" db="EMBL/GenBank/DDBJ databases">
        <authorList>
            <person name="Rodrigo-Torres L."/>
            <person name="Arahal R. D."/>
            <person name="Lucena T."/>
        </authorList>
    </citation>
    <scope>NUCLEOTIDE SEQUENCE [LARGE SCALE GENOMIC DNA]</scope>
    <source>
        <strain evidence="3">CECT 8489</strain>
    </source>
</reference>
<dbReference type="AlphaFoldDB" id="A0A238J639"/>
<keyword evidence="3" id="KW-1185">Reference proteome</keyword>
<gene>
    <name evidence="2" type="ORF">BOA8489_03978</name>
</gene>
<name>A0A238J639_9RHOB</name>
<feature type="region of interest" description="Disordered" evidence="1">
    <location>
        <begin position="1"/>
        <end position="28"/>
    </location>
</feature>
<proteinExistence type="predicted"/>
<organism evidence="2 3">
    <name type="scientific">Boseongicola aestuarii</name>
    <dbReference type="NCBI Taxonomy" id="1470561"/>
    <lineage>
        <taxon>Bacteria</taxon>
        <taxon>Pseudomonadati</taxon>
        <taxon>Pseudomonadota</taxon>
        <taxon>Alphaproteobacteria</taxon>
        <taxon>Rhodobacterales</taxon>
        <taxon>Paracoccaceae</taxon>
        <taxon>Boseongicola</taxon>
    </lineage>
</organism>
<dbReference type="InterPro" id="IPR036388">
    <property type="entry name" value="WH-like_DNA-bd_sf"/>
</dbReference>
<protein>
    <submittedName>
        <fullName evidence="2">Uncharacterized protein</fullName>
    </submittedName>
</protein>
<dbReference type="InterPro" id="IPR021880">
    <property type="entry name" value="DUF3489"/>
</dbReference>
<sequence>MSEQITGIAPTRPSTIKRPSQLGKSKADSLRKLLSRKRGATAEQIQQQLGWQPHTVRAAISRLRSSGLPIELDRSGKSARYRAVRGDCQ</sequence>
<dbReference type="Gene3D" id="1.10.10.10">
    <property type="entry name" value="Winged helix-like DNA-binding domain superfamily/Winged helix DNA-binding domain"/>
    <property type="match status" value="1"/>
</dbReference>
<dbReference type="OrthoDB" id="7206991at2"/>
<accession>A0A238J639</accession>
<dbReference type="RefSeq" id="WP_093976004.1">
    <property type="nucleotide sequence ID" value="NZ_FXXQ01000034.1"/>
</dbReference>